<organism evidence="1 2">
    <name type="scientific">Aetokthonos hydrillicola Thurmond2011</name>
    <dbReference type="NCBI Taxonomy" id="2712845"/>
    <lineage>
        <taxon>Bacteria</taxon>
        <taxon>Bacillati</taxon>
        <taxon>Cyanobacteriota</taxon>
        <taxon>Cyanophyceae</taxon>
        <taxon>Nostocales</taxon>
        <taxon>Hapalosiphonaceae</taxon>
        <taxon>Aetokthonos</taxon>
    </lineage>
</organism>
<comment type="caution">
    <text evidence="1">The sequence shown here is derived from an EMBL/GenBank/DDBJ whole genome shotgun (WGS) entry which is preliminary data.</text>
</comment>
<dbReference type="RefSeq" id="WP_208354868.1">
    <property type="nucleotide sequence ID" value="NZ_JAALHA020000016.1"/>
</dbReference>
<protein>
    <submittedName>
        <fullName evidence="1">DUF2808 domain-containing protein</fullName>
    </submittedName>
</protein>
<name>A0AAP5IB13_9CYAN</name>
<dbReference type="AlphaFoldDB" id="A0AAP5IB13"/>
<evidence type="ECO:0000313" key="2">
    <source>
        <dbReference type="Proteomes" id="UP000667802"/>
    </source>
</evidence>
<dbReference type="Pfam" id="PF10989">
    <property type="entry name" value="DUF2808"/>
    <property type="match status" value="1"/>
</dbReference>
<evidence type="ECO:0000313" key="1">
    <source>
        <dbReference type="EMBL" id="MDR9898240.1"/>
    </source>
</evidence>
<dbReference type="InterPro" id="IPR021256">
    <property type="entry name" value="DUF2808"/>
</dbReference>
<proteinExistence type="predicted"/>
<dbReference type="Proteomes" id="UP000667802">
    <property type="component" value="Unassembled WGS sequence"/>
</dbReference>
<keyword evidence="2" id="KW-1185">Reference proteome</keyword>
<dbReference type="EMBL" id="JAALHA020000016">
    <property type="protein sequence ID" value="MDR9898240.1"/>
    <property type="molecule type" value="Genomic_DNA"/>
</dbReference>
<sequence length="184" mass="20873">MRSLVFRSFKHRNFKFLCALAVTSCWLTGLPAISWAESNPGLTLFSGVKGENQLSYRLDFGGQPSGWDRYRLRVSHKKMKIAVAHFIIQYPQYYKGVFDPKGVELKVKDKKVPLSDVKWDKENHVIQIFPQEPVPAGSNVELILSNVQNPTFGGVYYFNCSVQSPGDVPLSRYIGTWIISISNQ</sequence>
<accession>A0AAP5IB13</accession>
<reference evidence="2" key="1">
    <citation type="journal article" date="2021" name="Science">
        <title>Hunting the eagle killer: A cyanobacterial neurotoxin causes vacuolar myelinopathy.</title>
        <authorList>
            <person name="Breinlinger S."/>
            <person name="Phillips T.J."/>
            <person name="Haram B.N."/>
            <person name="Mares J."/>
            <person name="Martinez Yerena J.A."/>
            <person name="Hrouzek P."/>
            <person name="Sobotka R."/>
            <person name="Henderson W.M."/>
            <person name="Schmieder P."/>
            <person name="Williams S.M."/>
            <person name="Lauderdale J.D."/>
            <person name="Wilde H.D."/>
            <person name="Gerrin W."/>
            <person name="Kust A."/>
            <person name="Washington J.W."/>
            <person name="Wagner C."/>
            <person name="Geier B."/>
            <person name="Liebeke M."/>
            <person name="Enke H."/>
            <person name="Niedermeyer T.H.J."/>
            <person name="Wilde S.B."/>
        </authorList>
    </citation>
    <scope>NUCLEOTIDE SEQUENCE [LARGE SCALE GENOMIC DNA]</scope>
    <source>
        <strain evidence="2">Thurmond2011</strain>
    </source>
</reference>
<gene>
    <name evidence="1" type="ORF">G7B40_027305</name>
</gene>